<dbReference type="EMBL" id="SIDB01000010">
    <property type="protein sequence ID" value="KAI3427358.1"/>
    <property type="molecule type" value="Genomic_DNA"/>
</dbReference>
<dbReference type="Proteomes" id="UP001055712">
    <property type="component" value="Unassembled WGS sequence"/>
</dbReference>
<evidence type="ECO:0000256" key="1">
    <source>
        <dbReference type="SAM" id="MobiDB-lite"/>
    </source>
</evidence>
<feature type="region of interest" description="Disordered" evidence="1">
    <location>
        <begin position="61"/>
        <end position="104"/>
    </location>
</feature>
<evidence type="ECO:0000313" key="2">
    <source>
        <dbReference type="EMBL" id="KAI3427358.1"/>
    </source>
</evidence>
<sequence>MFRVGDRLSLMIMGLCCGGTFIALTLASVAKRHGQTGPPPKPDFPWLKDTESAFEQRMGKLNVTPSTAATPASGSSAPGSAAAAGTAAARGGGAPGATAGALAR</sequence>
<reference evidence="2" key="1">
    <citation type="journal article" date="2019" name="Plant J.">
        <title>Chlorella vulgaris genome assembly and annotation reveals the molecular basis for metabolic acclimation to high light conditions.</title>
        <authorList>
            <person name="Cecchin M."/>
            <person name="Marcolungo L."/>
            <person name="Rossato M."/>
            <person name="Girolomoni L."/>
            <person name="Cosentino E."/>
            <person name="Cuine S."/>
            <person name="Li-Beisson Y."/>
            <person name="Delledonne M."/>
            <person name="Ballottari M."/>
        </authorList>
    </citation>
    <scope>NUCLEOTIDE SEQUENCE</scope>
    <source>
        <strain evidence="2">211/11P</strain>
    </source>
</reference>
<dbReference type="AlphaFoldDB" id="A0A9D4TJS4"/>
<evidence type="ECO:0000313" key="3">
    <source>
        <dbReference type="Proteomes" id="UP001055712"/>
    </source>
</evidence>
<protein>
    <submittedName>
        <fullName evidence="2">Uncharacterized protein</fullName>
    </submittedName>
</protein>
<feature type="compositionally biased region" description="Low complexity" evidence="1">
    <location>
        <begin position="64"/>
        <end position="89"/>
    </location>
</feature>
<comment type="caution">
    <text evidence="2">The sequence shown here is derived from an EMBL/GenBank/DDBJ whole genome shotgun (WGS) entry which is preliminary data.</text>
</comment>
<accession>A0A9D4TJS4</accession>
<reference evidence="2" key="2">
    <citation type="submission" date="2020-11" db="EMBL/GenBank/DDBJ databases">
        <authorList>
            <person name="Cecchin M."/>
            <person name="Marcolungo L."/>
            <person name="Rossato M."/>
            <person name="Girolomoni L."/>
            <person name="Cosentino E."/>
            <person name="Cuine S."/>
            <person name="Li-Beisson Y."/>
            <person name="Delledonne M."/>
            <person name="Ballottari M."/>
        </authorList>
    </citation>
    <scope>NUCLEOTIDE SEQUENCE</scope>
    <source>
        <strain evidence="2">211/11P</strain>
        <tissue evidence="2">Whole cell</tissue>
    </source>
</reference>
<organism evidence="2 3">
    <name type="scientific">Chlorella vulgaris</name>
    <name type="common">Green alga</name>
    <dbReference type="NCBI Taxonomy" id="3077"/>
    <lineage>
        <taxon>Eukaryota</taxon>
        <taxon>Viridiplantae</taxon>
        <taxon>Chlorophyta</taxon>
        <taxon>core chlorophytes</taxon>
        <taxon>Trebouxiophyceae</taxon>
        <taxon>Chlorellales</taxon>
        <taxon>Chlorellaceae</taxon>
        <taxon>Chlorella clade</taxon>
        <taxon>Chlorella</taxon>
    </lineage>
</organism>
<name>A0A9D4TJS4_CHLVU</name>
<proteinExistence type="predicted"/>
<gene>
    <name evidence="2" type="ORF">D9Q98_010274</name>
</gene>
<keyword evidence="3" id="KW-1185">Reference proteome</keyword>